<evidence type="ECO:0000313" key="1">
    <source>
        <dbReference type="EMBL" id="KRY53611.1"/>
    </source>
</evidence>
<accession>A0A0V1CWG3</accession>
<organism evidence="1 2">
    <name type="scientific">Trichinella pseudospiralis</name>
    <name type="common">Parasitic roundworm</name>
    <dbReference type="NCBI Taxonomy" id="6337"/>
    <lineage>
        <taxon>Eukaryota</taxon>
        <taxon>Metazoa</taxon>
        <taxon>Ecdysozoa</taxon>
        <taxon>Nematoda</taxon>
        <taxon>Enoplea</taxon>
        <taxon>Dorylaimia</taxon>
        <taxon>Trichinellida</taxon>
        <taxon>Trichinellidae</taxon>
        <taxon>Trichinella</taxon>
    </lineage>
</organism>
<dbReference type="AlphaFoldDB" id="A0A0V1CWG3"/>
<evidence type="ECO:0000313" key="2">
    <source>
        <dbReference type="Proteomes" id="UP000054632"/>
    </source>
</evidence>
<reference evidence="1 2" key="1">
    <citation type="submission" date="2015-01" db="EMBL/GenBank/DDBJ databases">
        <title>Evolution of Trichinella species and genotypes.</title>
        <authorList>
            <person name="Korhonen P.K."/>
            <person name="Edoardo P."/>
            <person name="Giuseppe L.R."/>
            <person name="Gasser R.B."/>
        </authorList>
    </citation>
    <scope>NUCLEOTIDE SEQUENCE [LARGE SCALE GENOMIC DNA]</scope>
    <source>
        <strain evidence="1">ISS13</strain>
    </source>
</reference>
<protein>
    <submittedName>
        <fullName evidence="1">Uncharacterized protein</fullName>
    </submittedName>
</protein>
<proteinExistence type="predicted"/>
<comment type="caution">
    <text evidence="1">The sequence shown here is derived from an EMBL/GenBank/DDBJ whole genome shotgun (WGS) entry which is preliminary data.</text>
</comment>
<name>A0A0V1CWG3_TRIPS</name>
<dbReference type="EMBL" id="JYDR01003662">
    <property type="protein sequence ID" value="KRY53611.1"/>
    <property type="molecule type" value="Genomic_DNA"/>
</dbReference>
<gene>
    <name evidence="1" type="ORF">T4A_14039</name>
</gene>
<dbReference type="Proteomes" id="UP000054632">
    <property type="component" value="Unassembled WGS sequence"/>
</dbReference>
<sequence>MGHLRLSYPGKIFPRIAGYLKCSIPKRKNLAYNLIRRKLFVIFKQP</sequence>